<feature type="repeat" description="PPR" evidence="2">
    <location>
        <begin position="341"/>
        <end position="375"/>
    </location>
</feature>
<dbReference type="Gene3D" id="1.25.40.10">
    <property type="entry name" value="Tetratricopeptide repeat domain"/>
    <property type="match status" value="9"/>
</dbReference>
<sequence length="1205" mass="130975">MARSFLHRDYDRFSSHCWDHGIRKLGGGFPGVKNRICKECLWIDNPSCTDGRLDDQVGELPIVCDSSFPLIHGGSAFVASLRACAKRKDLQKGIRIHHHISEKGLLKHCTDALVTMYAKCGELAKAKELLDMHNSSDVFSWTDVIAGYAQKGQGHEALNCFEKMQREGLSPDGVTYLSVLKACGSISSIKKGEEIHDEIARQGLLDNNVALGNALVDMYAKCGALGKAQEVLQELPNRDVVSWSTVIAGYAQQGQGEQALRCFECMQGEGISPNAVTCLCALKGCGCIGAIDRGKQIHDMISRQGFLEDNDVLGNALVDMYAKCGAFGKAQEVLDKLPMKDVVTWNSLIGGLRQQGKAEQALICFERMLHEGICPDEVSFLCILKACGSMKAFDKGRKIHDEVLRQGLLGKNVALGNAVVDMYAKCGAFSKAQQVLEELPARNIVSWNALITEYAQQGQSEQALACFELMKREGFSPDIVSYLSILKACGSIGAADLGEQIHDEITSRGLLTESIVLGNALVDMHAKCGAFAKAQQVLEELSVRDVVSWNALITGYAQYGQCELAFNVFARMKLEGVSPNKVTFLSILKACGSIRAAAKGERVYDEIARLGLLENDDVLGTALVDMYAKCGALIKAQEVLETQSADTVFSWNALISGYVQLGQAEQALGCFDSMQQKGLSPDSVTFLCILKACANLGAADKGEQIHNEIINEGLLEHNVMLGNALVDMYAKCGALEKAREVLEELPVRDMVSWSTLIAGYVDHDKGEQALDCFEQMKKEGFLPNAVSLLCILKACGSIGAIDKGEKFHDEIARMGLLGNDISFSTAVVDMYAKCGALSKAQQVLEELPHRTVVAWNALISGYVQHNQSEQAVRCVERMQSEGLSPDVVTFLCVLKVCGTLGALDKGEAVHDEIVKQDLLKKSILLGNALVDTYAKCGACVKAQQVFEELSTRDVVTWSALIGGYARQGQGEQALSCFEKMQHEGLTPNLVTFLSVLKACGSIGAAEKGEQIYNEIARQGFLGNYMIGSALVDMYVKCGALAKAHSVLAELPTQNVASWNALIAGCAEEGNVEQALSCFDWMQQRGFSPDAMTFSCILKACGSIGSTDNAQSYMLNMSTKYGIIPDIQHYTCMIDVFARAGHLNKAVRVIRKLPITDHPAALWSTLLGACQKWGDLNVARWAFRNALLEDRSNLAVPPRQQDAVSY</sequence>
<keyword evidence="1" id="KW-0677">Repeat</keyword>
<feature type="repeat" description="PPR" evidence="2">
    <location>
        <begin position="749"/>
        <end position="783"/>
    </location>
</feature>
<comment type="caution">
    <text evidence="3">The sequence shown here is derived from an EMBL/GenBank/DDBJ whole genome shotgun (WGS) entry which is preliminary data.</text>
</comment>
<accession>A0A9D4ZRQ2</accession>
<dbReference type="Pfam" id="PF01535">
    <property type="entry name" value="PPR"/>
    <property type="match status" value="2"/>
</dbReference>
<dbReference type="PROSITE" id="PS51375">
    <property type="entry name" value="PPR"/>
    <property type="match status" value="11"/>
</dbReference>
<dbReference type="PANTHER" id="PTHR24015">
    <property type="entry name" value="OS07G0578800 PROTEIN-RELATED"/>
    <property type="match status" value="1"/>
</dbReference>
<dbReference type="FunFam" id="1.25.40.10:FF:000242">
    <property type="entry name" value="Pentatricopeptide repeat-containing protein"/>
    <property type="match status" value="1"/>
</dbReference>
<feature type="repeat" description="PPR" evidence="2">
    <location>
        <begin position="545"/>
        <end position="579"/>
    </location>
</feature>
<feature type="repeat" description="PPR" evidence="2">
    <location>
        <begin position="647"/>
        <end position="681"/>
    </location>
</feature>
<dbReference type="EMBL" id="JABFUD020000002">
    <property type="protein sequence ID" value="KAI5083561.1"/>
    <property type="molecule type" value="Genomic_DNA"/>
</dbReference>
<dbReference type="PANTHER" id="PTHR24015:SF739">
    <property type="entry name" value="OS03G0644200 PROTEIN"/>
    <property type="match status" value="1"/>
</dbReference>
<proteinExistence type="predicted"/>
<feature type="repeat" description="PPR" evidence="2">
    <location>
        <begin position="682"/>
        <end position="716"/>
    </location>
</feature>
<dbReference type="InterPro" id="IPR011990">
    <property type="entry name" value="TPR-like_helical_dom_sf"/>
</dbReference>
<dbReference type="FunFam" id="1.25.40.10:FF:000073">
    <property type="entry name" value="Pentatricopeptide repeat-containing protein chloroplastic"/>
    <property type="match status" value="1"/>
</dbReference>
<feature type="repeat" description="PPR" evidence="2">
    <location>
        <begin position="137"/>
        <end position="171"/>
    </location>
</feature>
<dbReference type="GO" id="GO:0009451">
    <property type="term" value="P:RNA modification"/>
    <property type="evidence" value="ECO:0007669"/>
    <property type="project" value="InterPro"/>
</dbReference>
<feature type="repeat" description="PPR" evidence="2">
    <location>
        <begin position="1054"/>
        <end position="1088"/>
    </location>
</feature>
<gene>
    <name evidence="3" type="ORF">GOP47_0003304</name>
</gene>
<organism evidence="3 4">
    <name type="scientific">Adiantum capillus-veneris</name>
    <name type="common">Maidenhair fern</name>
    <dbReference type="NCBI Taxonomy" id="13818"/>
    <lineage>
        <taxon>Eukaryota</taxon>
        <taxon>Viridiplantae</taxon>
        <taxon>Streptophyta</taxon>
        <taxon>Embryophyta</taxon>
        <taxon>Tracheophyta</taxon>
        <taxon>Polypodiopsida</taxon>
        <taxon>Polypodiidae</taxon>
        <taxon>Polypodiales</taxon>
        <taxon>Pteridineae</taxon>
        <taxon>Pteridaceae</taxon>
        <taxon>Vittarioideae</taxon>
        <taxon>Adiantum</taxon>
    </lineage>
</organism>
<dbReference type="FunFam" id="1.25.40.10:FF:000344">
    <property type="entry name" value="Pentatricopeptide repeat-containing protein"/>
    <property type="match status" value="1"/>
</dbReference>
<evidence type="ECO:0008006" key="5">
    <source>
        <dbReference type="Google" id="ProtNLM"/>
    </source>
</evidence>
<evidence type="ECO:0000313" key="4">
    <source>
        <dbReference type="Proteomes" id="UP000886520"/>
    </source>
</evidence>
<name>A0A9D4ZRQ2_ADICA</name>
<dbReference type="InterPro" id="IPR046960">
    <property type="entry name" value="PPR_At4g14850-like_plant"/>
</dbReference>
<evidence type="ECO:0000313" key="3">
    <source>
        <dbReference type="EMBL" id="KAI5083561.1"/>
    </source>
</evidence>
<dbReference type="OrthoDB" id="1935272at2759"/>
<dbReference type="Pfam" id="PF13041">
    <property type="entry name" value="PPR_2"/>
    <property type="match status" value="10"/>
</dbReference>
<dbReference type="FunFam" id="1.25.40.10:FF:000285">
    <property type="entry name" value="Pentatricopeptide repeat-containing protein, chloroplastic"/>
    <property type="match status" value="1"/>
</dbReference>
<dbReference type="InterPro" id="IPR002885">
    <property type="entry name" value="PPR_rpt"/>
</dbReference>
<feature type="repeat" description="PPR" evidence="2">
    <location>
        <begin position="953"/>
        <end position="987"/>
    </location>
</feature>
<dbReference type="FunFam" id="1.25.40.10:FF:000031">
    <property type="entry name" value="Pentatricopeptide repeat-containing protein mitochondrial"/>
    <property type="match status" value="4"/>
</dbReference>
<dbReference type="Proteomes" id="UP000886520">
    <property type="component" value="Chromosome 3"/>
</dbReference>
<dbReference type="FunFam" id="1.25.40.10:FF:000144">
    <property type="entry name" value="Pentatricopeptide repeat-containing protein, mitochondrial"/>
    <property type="match status" value="1"/>
</dbReference>
<protein>
    <recommendedName>
        <fullName evidence="5">Pentatricopeptide repeat-containing protein</fullName>
    </recommendedName>
</protein>
<feature type="repeat" description="PPR" evidence="2">
    <location>
        <begin position="443"/>
        <end position="477"/>
    </location>
</feature>
<feature type="repeat" description="PPR" evidence="2">
    <location>
        <begin position="851"/>
        <end position="885"/>
    </location>
</feature>
<reference evidence="3" key="1">
    <citation type="submission" date="2021-01" db="EMBL/GenBank/DDBJ databases">
        <title>Adiantum capillus-veneris genome.</title>
        <authorList>
            <person name="Fang Y."/>
            <person name="Liao Q."/>
        </authorList>
    </citation>
    <scope>NUCLEOTIDE SEQUENCE</scope>
    <source>
        <strain evidence="3">H3</strain>
        <tissue evidence="3">Leaf</tissue>
    </source>
</reference>
<keyword evidence="4" id="KW-1185">Reference proteome</keyword>
<dbReference type="NCBIfam" id="TIGR00756">
    <property type="entry name" value="PPR"/>
    <property type="match status" value="10"/>
</dbReference>
<evidence type="ECO:0000256" key="2">
    <source>
        <dbReference type="PROSITE-ProRule" id="PRU00708"/>
    </source>
</evidence>
<dbReference type="GO" id="GO:0003723">
    <property type="term" value="F:RNA binding"/>
    <property type="evidence" value="ECO:0007669"/>
    <property type="project" value="InterPro"/>
</dbReference>
<evidence type="ECO:0000256" key="1">
    <source>
        <dbReference type="ARBA" id="ARBA00022737"/>
    </source>
</evidence>
<dbReference type="SUPFAM" id="SSF48452">
    <property type="entry name" value="TPR-like"/>
    <property type="match status" value="1"/>
</dbReference>
<dbReference type="AlphaFoldDB" id="A0A9D4ZRQ2"/>
<feature type="repeat" description="PPR" evidence="2">
    <location>
        <begin position="239"/>
        <end position="273"/>
    </location>
</feature>